<dbReference type="EMBL" id="NJHN03000008">
    <property type="protein sequence ID" value="KAH9426786.1"/>
    <property type="molecule type" value="Genomic_DNA"/>
</dbReference>
<evidence type="ECO:0000256" key="3">
    <source>
        <dbReference type="PROSITE-ProRule" id="PRU00221"/>
    </source>
</evidence>
<dbReference type="Gene3D" id="2.130.10.10">
    <property type="entry name" value="YVTN repeat-like/Quinoprotein amine dehydrogenase"/>
    <property type="match status" value="2"/>
</dbReference>
<dbReference type="PROSITE" id="PS50294">
    <property type="entry name" value="WD_REPEATS_REGION"/>
    <property type="match status" value="2"/>
</dbReference>
<feature type="compositionally biased region" description="Low complexity" evidence="4">
    <location>
        <begin position="1015"/>
        <end position="1063"/>
    </location>
</feature>
<dbReference type="PANTHER" id="PTHR22838:SF0">
    <property type="entry name" value="WD REPEAT-CONTAINING PROTEIN 26"/>
    <property type="match status" value="1"/>
</dbReference>
<keyword evidence="7" id="KW-1185">Reference proteome</keyword>
<dbReference type="InterPro" id="IPR015943">
    <property type="entry name" value="WD40/YVTN_repeat-like_dom_sf"/>
</dbReference>
<feature type="compositionally biased region" description="Acidic residues" evidence="4">
    <location>
        <begin position="216"/>
        <end position="225"/>
    </location>
</feature>
<reference evidence="6 7" key="2">
    <citation type="journal article" date="2022" name="Mol. Biol. Evol.">
        <title>Comparative Genomics Reveals Insights into the Divergent Evolution of Astigmatic Mites and Household Pest Adaptations.</title>
        <authorList>
            <person name="Xiong Q."/>
            <person name="Wan A.T."/>
            <person name="Liu X."/>
            <person name="Fung C.S."/>
            <person name="Xiao X."/>
            <person name="Malainual N."/>
            <person name="Hou J."/>
            <person name="Wang L."/>
            <person name="Wang M."/>
            <person name="Yang K.Y."/>
            <person name="Cui Y."/>
            <person name="Leung E.L."/>
            <person name="Nong W."/>
            <person name="Shin S.K."/>
            <person name="Au S.W."/>
            <person name="Jeong K.Y."/>
            <person name="Chew F.T."/>
            <person name="Hui J.H."/>
            <person name="Leung T.F."/>
            <person name="Tungtrongchitr A."/>
            <person name="Zhong N."/>
            <person name="Liu Z."/>
            <person name="Tsui S.K."/>
        </authorList>
    </citation>
    <scope>NUCLEOTIDE SEQUENCE [LARGE SCALE GENOMIC DNA]</scope>
    <source>
        <strain evidence="6">Derp</strain>
    </source>
</reference>
<feature type="region of interest" description="Disordered" evidence="4">
    <location>
        <begin position="997"/>
        <end position="1063"/>
    </location>
</feature>
<dbReference type="CDD" id="cd00200">
    <property type="entry name" value="WD40"/>
    <property type="match status" value="1"/>
</dbReference>
<dbReference type="SMART" id="SM00320">
    <property type="entry name" value="WD40"/>
    <property type="match status" value="6"/>
</dbReference>
<evidence type="ECO:0000256" key="1">
    <source>
        <dbReference type="ARBA" id="ARBA00022574"/>
    </source>
</evidence>
<feature type="repeat" description="WD" evidence="3">
    <location>
        <begin position="723"/>
        <end position="755"/>
    </location>
</feature>
<feature type="compositionally biased region" description="Low complexity" evidence="4">
    <location>
        <begin position="206"/>
        <end position="215"/>
    </location>
</feature>
<dbReference type="InterPro" id="IPR036322">
    <property type="entry name" value="WD40_repeat_dom_sf"/>
</dbReference>
<protein>
    <submittedName>
        <fullName evidence="6">WD repeat-containing protein 26</fullName>
    </submittedName>
</protein>
<feature type="compositionally biased region" description="Low complexity" evidence="4">
    <location>
        <begin position="943"/>
        <end position="970"/>
    </location>
</feature>
<feature type="compositionally biased region" description="Low complexity" evidence="4">
    <location>
        <begin position="868"/>
        <end position="911"/>
    </location>
</feature>
<feature type="region of interest" description="Disordered" evidence="4">
    <location>
        <begin position="101"/>
        <end position="248"/>
    </location>
</feature>
<dbReference type="InterPro" id="IPR051350">
    <property type="entry name" value="WD_repeat-ST_regulator"/>
</dbReference>
<evidence type="ECO:0000313" key="6">
    <source>
        <dbReference type="EMBL" id="KAH9426786.1"/>
    </source>
</evidence>
<feature type="compositionally biased region" description="Low complexity" evidence="4">
    <location>
        <begin position="186"/>
        <end position="196"/>
    </location>
</feature>
<dbReference type="Pfam" id="PF00400">
    <property type="entry name" value="WD40"/>
    <property type="match status" value="3"/>
</dbReference>
<feature type="region of interest" description="Disordered" evidence="4">
    <location>
        <begin position="14"/>
        <end position="33"/>
    </location>
</feature>
<dbReference type="PROSITE" id="PS50897">
    <property type="entry name" value="CTLH"/>
    <property type="match status" value="1"/>
</dbReference>
<feature type="domain" description="CTLH" evidence="5">
    <location>
        <begin position="286"/>
        <end position="345"/>
    </location>
</feature>
<comment type="caution">
    <text evidence="6">The sequence shown here is derived from an EMBL/GenBank/DDBJ whole genome shotgun (WGS) entry which is preliminary data.</text>
</comment>
<proteinExistence type="predicted"/>
<name>A0ABQ8JVY2_DERPT</name>
<gene>
    <name evidence="6" type="primary">WDR26</name>
    <name evidence="6" type="ORF">DERP_002886</name>
</gene>
<feature type="region of interest" description="Disordered" evidence="4">
    <location>
        <begin position="934"/>
        <end position="972"/>
    </location>
</feature>
<dbReference type="Proteomes" id="UP000887458">
    <property type="component" value="Unassembled WGS sequence"/>
</dbReference>
<keyword evidence="2" id="KW-0677">Repeat</keyword>
<dbReference type="InterPro" id="IPR006595">
    <property type="entry name" value="CTLH_C"/>
</dbReference>
<feature type="repeat" description="WD" evidence="3">
    <location>
        <begin position="465"/>
        <end position="506"/>
    </location>
</feature>
<accession>A0ABQ8JVY2</accession>
<feature type="region of interest" description="Disordered" evidence="4">
    <location>
        <begin position="867"/>
        <end position="911"/>
    </location>
</feature>
<evidence type="ECO:0000256" key="4">
    <source>
        <dbReference type="SAM" id="MobiDB-lite"/>
    </source>
</evidence>
<evidence type="ECO:0000313" key="7">
    <source>
        <dbReference type="Proteomes" id="UP000887458"/>
    </source>
</evidence>
<evidence type="ECO:0000256" key="2">
    <source>
        <dbReference type="ARBA" id="ARBA00022737"/>
    </source>
</evidence>
<feature type="region of interest" description="Disordered" evidence="4">
    <location>
        <begin position="762"/>
        <end position="824"/>
    </location>
</feature>
<feature type="compositionally biased region" description="Polar residues" evidence="4">
    <location>
        <begin position="113"/>
        <end position="131"/>
    </location>
</feature>
<sequence>MLSNNSANLFRTLASSTESESGSGGVTSPPPRKRLRLFPQQHQQYHHQQQAQNVAQSFVEAKAEEEGQITGRATTSAALATTVAAITTNVSISSVQTQSQQQQSSSLLRRNQPQASTSSNNMHSFGVTNGSGHEEQSSSSSSNTTPLESNGLFIANGGDVQTNGAGSGSGGGQGGNNVAGGTGMASNGNSNISNGNTAESSNGVSNNYTNGSANNNDDDDLDGYEDGPYMNGNAHRKQPPNRKNKAFVPRSPSEFDIIRLIGQQLCIMGLDQTVEQLIKESGCRLDHPTAAKFRSYVMNGQWEKADTTLKELQNYLVNPKHLVKMKFLLLEQKYLECIEDGREIDAVHCLQNEITQLKYNMGKLPTICSYLFMNSKEELRRVANWDGKGHVSRSKLMEKLQNFLPATIMLPPRRLQSLLNQAIEFQKERCPYHNIKVENGLDDFSLLVDHLCCKDDLPSETLQTLTEHKDEVWFCRFSNDGTRLATGSKDGNITIWTIDPETFQLTLKYTLIGHTFGVAYLAWSPDDHYLLALGPEESSEFWLWDTHTGTLKTKSCHSNDDSLIACAWHKDGKKFIAGGTRGQFYQIDLNGTVIDSWEGVRVMCLAYKNDGKTVLAADTHHRIRGYNFEDLTDFNVLKEDHSIMSFVCDESGRLALINIENQGVHLWDIEDRILLRKFQGITQGLYTIHSCFGGVDQLFVASGSEDNKVYIWHLKREHPISVLKGHTRTVNCVHWNPRYPHLLASASDDTTVRIWCAKHRNQHHHNQANNSVNNNNHHSSSSNNNNHNRDSISLNNLAANNRSTSSASSSTIQPPTSSSGHQVTTTMMSNNETTSISILPTISSILTTTPSSQQSLSLSSIRLATYVSSPSPSASSNNTTINTSTTSSLSSSSISNPHHAHHPNICSSSPSISHPLSNISLIQHQSSGRMVITTGSSMTADGSNSNNCNNQIQQPSTSTTSSSPQSGGTQRRTNTSLTFYVSSSDQSQFNQNLVGALDAAPSSPTNLPPPPLPPSSALTSHGEQQQQQASASSDDSSTSSSSTTSPSSSSSSTTASSSNIGRI</sequence>
<feature type="repeat" description="WD" evidence="3">
    <location>
        <begin position="511"/>
        <end position="542"/>
    </location>
</feature>
<evidence type="ECO:0000259" key="5">
    <source>
        <dbReference type="PROSITE" id="PS50897"/>
    </source>
</evidence>
<dbReference type="SUPFAM" id="SSF50978">
    <property type="entry name" value="WD40 repeat-like"/>
    <property type="match status" value="1"/>
</dbReference>
<keyword evidence="1 3" id="KW-0853">WD repeat</keyword>
<dbReference type="PANTHER" id="PTHR22838">
    <property type="entry name" value="WD REPEAT PROTEIN 26-RELATED"/>
    <property type="match status" value="1"/>
</dbReference>
<organism evidence="6 7">
    <name type="scientific">Dermatophagoides pteronyssinus</name>
    <name type="common">European house dust mite</name>
    <dbReference type="NCBI Taxonomy" id="6956"/>
    <lineage>
        <taxon>Eukaryota</taxon>
        <taxon>Metazoa</taxon>
        <taxon>Ecdysozoa</taxon>
        <taxon>Arthropoda</taxon>
        <taxon>Chelicerata</taxon>
        <taxon>Arachnida</taxon>
        <taxon>Acari</taxon>
        <taxon>Acariformes</taxon>
        <taxon>Sarcoptiformes</taxon>
        <taxon>Astigmata</taxon>
        <taxon>Psoroptidia</taxon>
        <taxon>Analgoidea</taxon>
        <taxon>Pyroglyphidae</taxon>
        <taxon>Dermatophagoidinae</taxon>
        <taxon>Dermatophagoides</taxon>
    </lineage>
</organism>
<feature type="compositionally biased region" description="Low complexity" evidence="4">
    <location>
        <begin position="767"/>
        <end position="824"/>
    </location>
</feature>
<reference evidence="6 7" key="1">
    <citation type="journal article" date="2018" name="J. Allergy Clin. Immunol.">
        <title>High-quality assembly of Dermatophagoides pteronyssinus genome and transcriptome reveals a wide range of novel allergens.</title>
        <authorList>
            <person name="Liu X.Y."/>
            <person name="Yang K.Y."/>
            <person name="Wang M.Q."/>
            <person name="Kwok J.S."/>
            <person name="Zeng X."/>
            <person name="Yang Z."/>
            <person name="Xiao X.J."/>
            <person name="Lau C.P."/>
            <person name="Li Y."/>
            <person name="Huang Z.M."/>
            <person name="Ba J.G."/>
            <person name="Yim A.K."/>
            <person name="Ouyang C.Y."/>
            <person name="Ngai S.M."/>
            <person name="Chan T.F."/>
            <person name="Leung E.L."/>
            <person name="Liu L."/>
            <person name="Liu Z.G."/>
            <person name="Tsui S.K."/>
        </authorList>
    </citation>
    <scope>NUCLEOTIDE SEQUENCE [LARGE SCALE GENOMIC DNA]</scope>
    <source>
        <strain evidence="6">Derp</strain>
    </source>
</reference>
<feature type="compositionally biased region" description="Low complexity" evidence="4">
    <location>
        <begin position="101"/>
        <end position="112"/>
    </location>
</feature>
<feature type="compositionally biased region" description="Basic residues" evidence="4">
    <location>
        <begin position="234"/>
        <end position="245"/>
    </location>
</feature>
<dbReference type="PROSITE" id="PS50082">
    <property type="entry name" value="WD_REPEATS_2"/>
    <property type="match status" value="3"/>
</dbReference>
<feature type="compositionally biased region" description="Gly residues" evidence="4">
    <location>
        <begin position="165"/>
        <end position="183"/>
    </location>
</feature>
<dbReference type="InterPro" id="IPR001680">
    <property type="entry name" value="WD40_rpt"/>
</dbReference>